<dbReference type="PROSITE" id="PS00170">
    <property type="entry name" value="CSA_PPIASE_1"/>
    <property type="match status" value="1"/>
</dbReference>
<evidence type="ECO:0000313" key="8">
    <source>
        <dbReference type="Proteomes" id="UP000218209"/>
    </source>
</evidence>
<organism evidence="7 8">
    <name type="scientific">Porphyra umbilicalis</name>
    <name type="common">Purple laver</name>
    <name type="synonym">Red alga</name>
    <dbReference type="NCBI Taxonomy" id="2786"/>
    <lineage>
        <taxon>Eukaryota</taxon>
        <taxon>Rhodophyta</taxon>
        <taxon>Bangiophyceae</taxon>
        <taxon>Bangiales</taxon>
        <taxon>Bangiaceae</taxon>
        <taxon>Porphyra</taxon>
    </lineage>
</organism>
<evidence type="ECO:0000256" key="5">
    <source>
        <dbReference type="SAM" id="Phobius"/>
    </source>
</evidence>
<gene>
    <name evidence="7" type="ORF">BU14_0070s0023</name>
</gene>
<dbReference type="GO" id="GO:0005737">
    <property type="term" value="C:cytoplasm"/>
    <property type="evidence" value="ECO:0007669"/>
    <property type="project" value="TreeGrafter"/>
</dbReference>
<accession>A0A1X6PGD1</accession>
<dbReference type="GO" id="GO:0003755">
    <property type="term" value="F:peptidyl-prolyl cis-trans isomerase activity"/>
    <property type="evidence" value="ECO:0007669"/>
    <property type="project" value="UniProtKB-UniRule"/>
</dbReference>
<keyword evidence="5" id="KW-0472">Membrane</keyword>
<dbReference type="PANTHER" id="PTHR11071:SF561">
    <property type="entry name" value="PEPTIDYL-PROLYL CIS-TRANS ISOMERASE D-RELATED"/>
    <property type="match status" value="1"/>
</dbReference>
<dbReference type="PROSITE" id="PS50072">
    <property type="entry name" value="CSA_PPIASE_2"/>
    <property type="match status" value="1"/>
</dbReference>
<comment type="similarity">
    <text evidence="4">Belongs to the cyclophilin-type PPIase family.</text>
</comment>
<dbReference type="Pfam" id="PF00160">
    <property type="entry name" value="Pro_isomerase"/>
    <property type="match status" value="1"/>
</dbReference>
<dbReference type="InterPro" id="IPR002130">
    <property type="entry name" value="Cyclophilin-type_PPIase_dom"/>
</dbReference>
<keyword evidence="5" id="KW-1133">Transmembrane helix</keyword>
<dbReference type="OrthoDB" id="271386at2759"/>
<dbReference type="EMBL" id="KV918785">
    <property type="protein sequence ID" value="OSX79848.1"/>
    <property type="molecule type" value="Genomic_DNA"/>
</dbReference>
<evidence type="ECO:0000256" key="4">
    <source>
        <dbReference type="RuleBase" id="RU363019"/>
    </source>
</evidence>
<reference evidence="7 8" key="1">
    <citation type="submission" date="2017-03" db="EMBL/GenBank/DDBJ databases">
        <title>WGS assembly of Porphyra umbilicalis.</title>
        <authorList>
            <person name="Brawley S.H."/>
            <person name="Blouin N.A."/>
            <person name="Ficko-Blean E."/>
            <person name="Wheeler G.L."/>
            <person name="Lohr M."/>
            <person name="Goodson H.V."/>
            <person name="Jenkins J.W."/>
            <person name="Blaby-Haas C.E."/>
            <person name="Helliwell K.E."/>
            <person name="Chan C."/>
            <person name="Marriage T."/>
            <person name="Bhattacharya D."/>
            <person name="Klein A.S."/>
            <person name="Badis Y."/>
            <person name="Brodie J."/>
            <person name="Cao Y."/>
            <person name="Collen J."/>
            <person name="Dittami S.M."/>
            <person name="Gachon C.M."/>
            <person name="Green B.R."/>
            <person name="Karpowicz S."/>
            <person name="Kim J.W."/>
            <person name="Kudahl U."/>
            <person name="Lin S."/>
            <person name="Michel G."/>
            <person name="Mittag M."/>
            <person name="Olson B.J."/>
            <person name="Pangilinan J."/>
            <person name="Peng Y."/>
            <person name="Qiu H."/>
            <person name="Shu S."/>
            <person name="Singer J.T."/>
            <person name="Smith A.G."/>
            <person name="Sprecher B.N."/>
            <person name="Wagner V."/>
            <person name="Wang W."/>
            <person name="Wang Z.-Y."/>
            <person name="Yan J."/>
            <person name="Yarish C."/>
            <person name="Zoeuner-Riek S."/>
            <person name="Zhuang Y."/>
            <person name="Zou Y."/>
            <person name="Lindquist E.A."/>
            <person name="Grimwood J."/>
            <person name="Barry K."/>
            <person name="Rokhsar D.S."/>
            <person name="Schmutz J."/>
            <person name="Stiller J.W."/>
            <person name="Grossman A.R."/>
            <person name="Prochnik S.E."/>
        </authorList>
    </citation>
    <scope>NUCLEOTIDE SEQUENCE [LARGE SCALE GENOMIC DNA]</scope>
    <source>
        <strain evidence="7">4086291</strain>
    </source>
</reference>
<dbReference type="AlphaFoldDB" id="A0A1X6PGD1"/>
<dbReference type="FunFam" id="2.40.100.10:FF:000025">
    <property type="entry name" value="Peptidyl-prolyl cis-trans isomerase CYP19-2"/>
    <property type="match status" value="1"/>
</dbReference>
<dbReference type="GO" id="GO:0016018">
    <property type="term" value="F:cyclosporin A binding"/>
    <property type="evidence" value="ECO:0007669"/>
    <property type="project" value="TreeGrafter"/>
</dbReference>
<dbReference type="InterPro" id="IPR029000">
    <property type="entry name" value="Cyclophilin-like_dom_sf"/>
</dbReference>
<keyword evidence="2 4" id="KW-0697">Rotamase</keyword>
<evidence type="ECO:0000256" key="3">
    <source>
        <dbReference type="ARBA" id="ARBA00023235"/>
    </source>
</evidence>
<comment type="catalytic activity">
    <reaction evidence="1 4">
        <text>[protein]-peptidylproline (omega=180) = [protein]-peptidylproline (omega=0)</text>
        <dbReference type="Rhea" id="RHEA:16237"/>
        <dbReference type="Rhea" id="RHEA-COMP:10747"/>
        <dbReference type="Rhea" id="RHEA-COMP:10748"/>
        <dbReference type="ChEBI" id="CHEBI:83833"/>
        <dbReference type="ChEBI" id="CHEBI:83834"/>
        <dbReference type="EC" id="5.2.1.8"/>
    </reaction>
</comment>
<feature type="domain" description="PPIase cyclophilin-type" evidence="6">
    <location>
        <begin position="95"/>
        <end position="265"/>
    </location>
</feature>
<protein>
    <recommendedName>
        <fullName evidence="4">Peptidyl-prolyl cis-trans isomerase</fullName>
        <shortName evidence="4">PPIase</shortName>
        <ecNumber evidence="4">5.2.1.8</ecNumber>
    </recommendedName>
</protein>
<evidence type="ECO:0000259" key="6">
    <source>
        <dbReference type="PROSITE" id="PS50072"/>
    </source>
</evidence>
<sequence length="268" mass="27155">MSRGGPRLIPLATSSSPLRPPARRYGVLLAVLTAAAISLTVGVIFFRGGGRSGGDAAAVDADRDAEPVFDVAADALPPTTTVLGAAAAAPSTRVFLDVAHDNATVGRLTLGLFDARAPRTVANFVALATGTGGPPPVGGEPGTGTAGFAGVAFHRVIAGFMAQGGDYERGDGRGGRSIYPGGKFDDEPFVTTHDSRGVLSMANSGPNTNGAQFFITFKATPWLDGKHVVFGRVLDGANVLDAIERVDTVGGSRPSAPLVISACGVLDA</sequence>
<dbReference type="Gene3D" id="2.40.100.10">
    <property type="entry name" value="Cyclophilin-like"/>
    <property type="match status" value="1"/>
</dbReference>
<dbReference type="PRINTS" id="PR00153">
    <property type="entry name" value="CSAPPISMRASE"/>
</dbReference>
<dbReference type="PANTHER" id="PTHR11071">
    <property type="entry name" value="PEPTIDYL-PROLYL CIS-TRANS ISOMERASE"/>
    <property type="match status" value="1"/>
</dbReference>
<evidence type="ECO:0000256" key="2">
    <source>
        <dbReference type="ARBA" id="ARBA00023110"/>
    </source>
</evidence>
<evidence type="ECO:0000313" key="7">
    <source>
        <dbReference type="EMBL" id="OSX79848.1"/>
    </source>
</evidence>
<dbReference type="EC" id="5.2.1.8" evidence="4"/>
<name>A0A1X6PGD1_PORUM</name>
<dbReference type="SUPFAM" id="SSF50891">
    <property type="entry name" value="Cyclophilin-like"/>
    <property type="match status" value="1"/>
</dbReference>
<feature type="transmembrane region" description="Helical" evidence="5">
    <location>
        <begin position="25"/>
        <end position="46"/>
    </location>
</feature>
<evidence type="ECO:0000256" key="1">
    <source>
        <dbReference type="ARBA" id="ARBA00000971"/>
    </source>
</evidence>
<dbReference type="GO" id="GO:0006457">
    <property type="term" value="P:protein folding"/>
    <property type="evidence" value="ECO:0007669"/>
    <property type="project" value="InterPro"/>
</dbReference>
<keyword evidence="5" id="KW-0812">Transmembrane</keyword>
<dbReference type="InterPro" id="IPR020892">
    <property type="entry name" value="Cyclophilin-type_PPIase_CS"/>
</dbReference>
<keyword evidence="3 4" id="KW-0413">Isomerase</keyword>
<dbReference type="Proteomes" id="UP000218209">
    <property type="component" value="Unassembled WGS sequence"/>
</dbReference>
<proteinExistence type="inferred from homology"/>
<keyword evidence="8" id="KW-1185">Reference proteome</keyword>
<comment type="function">
    <text evidence="4">PPIases accelerate the folding of proteins. It catalyzes the cis-trans isomerization of proline imidic peptide bonds in oligopeptides.</text>
</comment>